<organism evidence="1">
    <name type="scientific">marine sediment metagenome</name>
    <dbReference type="NCBI Taxonomy" id="412755"/>
    <lineage>
        <taxon>unclassified sequences</taxon>
        <taxon>metagenomes</taxon>
        <taxon>ecological metagenomes</taxon>
    </lineage>
</organism>
<accession>A0A0F9KPM0</accession>
<dbReference type="EMBL" id="LAZR01008757">
    <property type="protein sequence ID" value="KKM76721.1"/>
    <property type="molecule type" value="Genomic_DNA"/>
</dbReference>
<gene>
    <name evidence="1" type="ORF">LCGC14_1377210</name>
</gene>
<protein>
    <submittedName>
        <fullName evidence="1">Uncharacterized protein</fullName>
    </submittedName>
</protein>
<sequence length="100" mass="11449">MKTATYGERTIEYDEQAPCLSCGEPVHNASMGGTVICPSCDLGKCRFCGISVFVMKKEIDGGKSYNEIRQHMKYHREQLGLKENYTEKELHEVFIRNKIK</sequence>
<reference evidence="1" key="1">
    <citation type="journal article" date="2015" name="Nature">
        <title>Complex archaea that bridge the gap between prokaryotes and eukaryotes.</title>
        <authorList>
            <person name="Spang A."/>
            <person name="Saw J.H."/>
            <person name="Jorgensen S.L."/>
            <person name="Zaremba-Niedzwiedzka K."/>
            <person name="Martijn J."/>
            <person name="Lind A.E."/>
            <person name="van Eijk R."/>
            <person name="Schleper C."/>
            <person name="Guy L."/>
            <person name="Ettema T.J."/>
        </authorList>
    </citation>
    <scope>NUCLEOTIDE SEQUENCE</scope>
</reference>
<name>A0A0F9KPM0_9ZZZZ</name>
<evidence type="ECO:0000313" key="1">
    <source>
        <dbReference type="EMBL" id="KKM76721.1"/>
    </source>
</evidence>
<comment type="caution">
    <text evidence="1">The sequence shown here is derived from an EMBL/GenBank/DDBJ whole genome shotgun (WGS) entry which is preliminary data.</text>
</comment>
<dbReference type="AlphaFoldDB" id="A0A0F9KPM0"/>
<proteinExistence type="predicted"/>